<gene>
    <name evidence="1" type="ORF">F8M41_005464</name>
</gene>
<proteinExistence type="predicted"/>
<accession>A0A8H4A5W4</accession>
<name>A0A8H4A5W4_GIGMA</name>
<protein>
    <submittedName>
        <fullName evidence="1">Uncharacterized protein</fullName>
    </submittedName>
</protein>
<dbReference type="AlphaFoldDB" id="A0A8H4A5W4"/>
<comment type="caution">
    <text evidence="1">The sequence shown here is derived from an EMBL/GenBank/DDBJ whole genome shotgun (WGS) entry which is preliminary data.</text>
</comment>
<organism evidence="1 2">
    <name type="scientific">Gigaspora margarita</name>
    <dbReference type="NCBI Taxonomy" id="4874"/>
    <lineage>
        <taxon>Eukaryota</taxon>
        <taxon>Fungi</taxon>
        <taxon>Fungi incertae sedis</taxon>
        <taxon>Mucoromycota</taxon>
        <taxon>Glomeromycotina</taxon>
        <taxon>Glomeromycetes</taxon>
        <taxon>Diversisporales</taxon>
        <taxon>Gigasporaceae</taxon>
        <taxon>Gigaspora</taxon>
    </lineage>
</organism>
<evidence type="ECO:0000313" key="2">
    <source>
        <dbReference type="Proteomes" id="UP000439903"/>
    </source>
</evidence>
<dbReference type="OrthoDB" id="2487329at2759"/>
<reference evidence="1 2" key="1">
    <citation type="journal article" date="2019" name="Environ. Microbiol.">
        <title>At the nexus of three kingdoms: the genome of the mycorrhizal fungus Gigaspora margarita provides insights into plant, endobacterial and fungal interactions.</title>
        <authorList>
            <person name="Venice F."/>
            <person name="Ghignone S."/>
            <person name="Salvioli di Fossalunga A."/>
            <person name="Amselem J."/>
            <person name="Novero M."/>
            <person name="Xianan X."/>
            <person name="Sedzielewska Toro K."/>
            <person name="Morin E."/>
            <person name="Lipzen A."/>
            <person name="Grigoriev I.V."/>
            <person name="Henrissat B."/>
            <person name="Martin F.M."/>
            <person name="Bonfante P."/>
        </authorList>
    </citation>
    <scope>NUCLEOTIDE SEQUENCE [LARGE SCALE GENOMIC DNA]</scope>
    <source>
        <strain evidence="1 2">BEG34</strain>
    </source>
</reference>
<keyword evidence="2" id="KW-1185">Reference proteome</keyword>
<evidence type="ECO:0000313" key="1">
    <source>
        <dbReference type="EMBL" id="KAF0430894.1"/>
    </source>
</evidence>
<sequence length="142" mass="15804">MSNNIPTFSELLAKLFPENAAPVTSQNHTSLNLALTNNMIEQSYDLEIPNIPTFSEPLPENAAPFFSQNHISLNFTLLHNMMEQSHDIEISNIPKPMPKNAALSHDIEISNIPIFSELLAKPLPENAAPQSLNLALTRNMME</sequence>
<dbReference type="Proteomes" id="UP000439903">
    <property type="component" value="Unassembled WGS sequence"/>
</dbReference>
<dbReference type="EMBL" id="WTPW01001515">
    <property type="protein sequence ID" value="KAF0430894.1"/>
    <property type="molecule type" value="Genomic_DNA"/>
</dbReference>